<gene>
    <name evidence="2" type="ORF">VVAX_00166</name>
</gene>
<sequence length="308" mass="35507">MQWRAGIGNVFVVLPALFVIWCWYGFAVHPVLFGRIIIFFMVGENVPIEAIWFGWLLLFPLAVGSLFLLYGWFYGMGMRTSFFTFARGRVRFNRITRKVYVLRPAYCGGNKIFEWDNLVALMRRVPDDHPMASKIIGSLVLYQPPTDPGDWLSEDAIFAGPSLYLGELQAAPMWEYIRLYMEEGPTIDAVPQNPPDDFRQIPRFLPERYFTYCGMPSAWQYGLEQRPGMMETTFHMMSQVTCTWPRFPPEWESDSGMGEPEDRPVQTGAVMTALVYRAQGRMSKQDEVAFLTHWGTEEALAEAMKRPD</sequence>
<accession>A0A679IKX4</accession>
<dbReference type="AlphaFoldDB" id="A0A679IKX4"/>
<organism evidence="2">
    <name type="scientific">Variovorax paradoxus</name>
    <dbReference type="NCBI Taxonomy" id="34073"/>
    <lineage>
        <taxon>Bacteria</taxon>
        <taxon>Pseudomonadati</taxon>
        <taxon>Pseudomonadota</taxon>
        <taxon>Betaproteobacteria</taxon>
        <taxon>Burkholderiales</taxon>
        <taxon>Comamonadaceae</taxon>
        <taxon>Variovorax</taxon>
    </lineage>
</organism>
<keyword evidence="1" id="KW-0812">Transmembrane</keyword>
<dbReference type="EMBL" id="LR743507">
    <property type="protein sequence ID" value="CAA2099297.1"/>
    <property type="molecule type" value="Genomic_DNA"/>
</dbReference>
<feature type="transmembrane region" description="Helical" evidence="1">
    <location>
        <begin position="50"/>
        <end position="73"/>
    </location>
</feature>
<proteinExistence type="predicted"/>
<evidence type="ECO:0008006" key="3">
    <source>
        <dbReference type="Google" id="ProtNLM"/>
    </source>
</evidence>
<keyword evidence="1" id="KW-0472">Membrane</keyword>
<evidence type="ECO:0000313" key="2">
    <source>
        <dbReference type="EMBL" id="CAA2099297.1"/>
    </source>
</evidence>
<keyword evidence="1" id="KW-1133">Transmembrane helix</keyword>
<evidence type="ECO:0000256" key="1">
    <source>
        <dbReference type="SAM" id="Phobius"/>
    </source>
</evidence>
<name>A0A679IKX4_VARPD</name>
<protein>
    <recommendedName>
        <fullName evidence="3">Transmembrane protein</fullName>
    </recommendedName>
</protein>
<reference evidence="2" key="1">
    <citation type="submission" date="2019-12" db="EMBL/GenBank/DDBJ databases">
        <authorList>
            <person name="Cremers G."/>
        </authorList>
    </citation>
    <scope>NUCLEOTIDE SEQUENCE</scope>
    <source>
        <strain evidence="2">Vvax</strain>
    </source>
</reference>
<feature type="transmembrane region" description="Helical" evidence="1">
    <location>
        <begin position="12"/>
        <end position="38"/>
    </location>
</feature>